<evidence type="ECO:0000256" key="1">
    <source>
        <dbReference type="SAM" id="SignalP"/>
    </source>
</evidence>
<gene>
    <name evidence="3" type="ORF">GCM10011340_14720</name>
</gene>
<feature type="signal peptide" evidence="1">
    <location>
        <begin position="1"/>
        <end position="19"/>
    </location>
</feature>
<dbReference type="RefSeq" id="WP_189629587.1">
    <property type="nucleotide sequence ID" value="NZ_BNAG01000002.1"/>
</dbReference>
<proteinExistence type="predicted"/>
<reference evidence="4" key="1">
    <citation type="journal article" date="2019" name="Int. J. Syst. Evol. Microbiol.">
        <title>The Global Catalogue of Microorganisms (GCM) 10K type strain sequencing project: providing services to taxonomists for standard genome sequencing and annotation.</title>
        <authorList>
            <consortium name="The Broad Institute Genomics Platform"/>
            <consortium name="The Broad Institute Genome Sequencing Center for Infectious Disease"/>
            <person name="Wu L."/>
            <person name="Ma J."/>
        </authorList>
    </citation>
    <scope>NUCLEOTIDE SEQUENCE [LARGE SCALE GENOMIC DNA]</scope>
    <source>
        <strain evidence="4">CGMCC 1.15111</strain>
    </source>
</reference>
<evidence type="ECO:0000313" key="3">
    <source>
        <dbReference type="EMBL" id="GHE60870.1"/>
    </source>
</evidence>
<dbReference type="Gene3D" id="3.40.720.10">
    <property type="entry name" value="Alkaline Phosphatase, subunit A"/>
    <property type="match status" value="1"/>
</dbReference>
<dbReference type="PROSITE" id="PS51257">
    <property type="entry name" value="PROKAR_LIPOPROTEIN"/>
    <property type="match status" value="1"/>
</dbReference>
<dbReference type="EMBL" id="BNAG01000002">
    <property type="protein sequence ID" value="GHE60870.1"/>
    <property type="molecule type" value="Genomic_DNA"/>
</dbReference>
<dbReference type="SUPFAM" id="SSF53649">
    <property type="entry name" value="Alkaline phosphatase-like"/>
    <property type="match status" value="1"/>
</dbReference>
<evidence type="ECO:0000259" key="2">
    <source>
        <dbReference type="Pfam" id="PF00884"/>
    </source>
</evidence>
<evidence type="ECO:0000313" key="4">
    <source>
        <dbReference type="Proteomes" id="UP000658258"/>
    </source>
</evidence>
<feature type="chain" id="PRO_5045944699" description="Sulfatase N-terminal domain-containing protein" evidence="1">
    <location>
        <begin position="20"/>
        <end position="359"/>
    </location>
</feature>
<accession>A0ABQ3I3F6</accession>
<feature type="domain" description="Sulfatase N-terminal" evidence="2">
    <location>
        <begin position="112"/>
        <end position="342"/>
    </location>
</feature>
<dbReference type="Proteomes" id="UP000658258">
    <property type="component" value="Unassembled WGS sequence"/>
</dbReference>
<name>A0ABQ3I3F6_9BACT</name>
<keyword evidence="4" id="KW-1185">Reference proteome</keyword>
<dbReference type="InterPro" id="IPR017850">
    <property type="entry name" value="Alkaline_phosphatase_core_sf"/>
</dbReference>
<dbReference type="Pfam" id="PF00884">
    <property type="entry name" value="Sulfatase"/>
    <property type="match status" value="1"/>
</dbReference>
<comment type="caution">
    <text evidence="3">The sequence shown here is derived from an EMBL/GenBank/DDBJ whole genome shotgun (WGS) entry which is preliminary data.</text>
</comment>
<keyword evidence="1" id="KW-0732">Signal</keyword>
<sequence length="359" mass="40698">MKKTIIALALCLVTLSACGQYKTENVFIITLDGLRWQELYTGADEQLIGNKTYVGNAEELRELFWRENPAERREVLMPFFWNTLAKEGQLLGNRELGSLVNCTNNMWFSYPGYNEILTGKADDERINSNAKIQNPNETILEFAHKQKGFEGKVAAFGSWDVFPYIINEERSGVPVNAGFEKSTDEPLSEKEQFLNKLQDEIPSPWGGVRLDAFTHHFAMEYVKKHSPKLVYIAYGETDDFAHDGEYDHYLKSARQTDQFIKEIWEYIQSTPQYKDKTTLIITTDHGRGTEPLDTWRSHGTDIKGADQIWMAAIGPDTPALGEVKTGQYYQNQVAATVAKLLGLNYQLKGAGKAVEAFVK</sequence>
<dbReference type="InterPro" id="IPR000917">
    <property type="entry name" value="Sulfatase_N"/>
</dbReference>
<protein>
    <recommendedName>
        <fullName evidence="2">Sulfatase N-terminal domain-containing protein</fullName>
    </recommendedName>
</protein>
<organism evidence="3 4">
    <name type="scientific">Roseivirga thermotolerans</name>
    <dbReference type="NCBI Taxonomy" id="1758176"/>
    <lineage>
        <taxon>Bacteria</taxon>
        <taxon>Pseudomonadati</taxon>
        <taxon>Bacteroidota</taxon>
        <taxon>Cytophagia</taxon>
        <taxon>Cytophagales</taxon>
        <taxon>Roseivirgaceae</taxon>
        <taxon>Roseivirga</taxon>
    </lineage>
</organism>